<accession>A0A7K3UMP2</accession>
<proteinExistence type="predicted"/>
<feature type="region of interest" description="Disordered" evidence="1">
    <location>
        <begin position="234"/>
        <end position="256"/>
    </location>
</feature>
<dbReference type="EMBL" id="WUFT01000029">
    <property type="protein sequence ID" value="NEJ74575.1"/>
    <property type="molecule type" value="Genomic_DNA"/>
</dbReference>
<reference evidence="2 3" key="1">
    <citation type="submission" date="2019-12" db="EMBL/GenBank/DDBJ databases">
        <title>Rhizobium genotypes associated with high levels of biological nitrogen fixation by grain legumes in a temperate-maritime cropping system.</title>
        <authorList>
            <person name="Maluk M."/>
            <person name="Francesc Ferrando Molina F."/>
            <person name="Lopez Del Egido L."/>
            <person name="Lafos M."/>
            <person name="Langarica-Fuentes A."/>
            <person name="Gebre Yohannes G."/>
            <person name="Young M.W."/>
            <person name="Martin P."/>
            <person name="Gantlett R."/>
            <person name="Kenicer G."/>
            <person name="Hawes C."/>
            <person name="Begg G.S."/>
            <person name="Quilliam R.S."/>
            <person name="Squire G.R."/>
            <person name="Poole P.S."/>
            <person name="Young P.W."/>
            <person name="Iannetta P.M."/>
            <person name="James E.K."/>
        </authorList>
    </citation>
    <scope>NUCLEOTIDE SEQUENCE [LARGE SCALE GENOMIC DNA]</scope>
    <source>
        <strain evidence="2 3">JHI366</strain>
    </source>
</reference>
<organism evidence="2 3">
    <name type="scientific">Rhizobium phaseoli</name>
    <dbReference type="NCBI Taxonomy" id="396"/>
    <lineage>
        <taxon>Bacteria</taxon>
        <taxon>Pseudomonadati</taxon>
        <taxon>Pseudomonadota</taxon>
        <taxon>Alphaproteobacteria</taxon>
        <taxon>Hyphomicrobiales</taxon>
        <taxon>Rhizobiaceae</taxon>
        <taxon>Rhizobium/Agrobacterium group</taxon>
        <taxon>Rhizobium</taxon>
    </lineage>
</organism>
<protein>
    <submittedName>
        <fullName evidence="2">Uncharacterized protein</fullName>
    </submittedName>
</protein>
<dbReference type="RefSeq" id="WP_164015971.1">
    <property type="nucleotide sequence ID" value="NZ_WUFT01000029.1"/>
</dbReference>
<dbReference type="Proteomes" id="UP000471753">
    <property type="component" value="Unassembled WGS sequence"/>
</dbReference>
<dbReference type="AlphaFoldDB" id="A0A7K3UMP2"/>
<name>A0A7K3UMP2_9HYPH</name>
<sequence length="256" mass="29380">MAFDYLKLLAKLDRPPSGPNWVRFVQDDVVRTTKSIVSFVKGSPRFTYSSGYVAIKDRIQLGINLETALAVATHSGAPAGRKQNEDLVKSFFEHDEERRYAAHNFVEFGKEWFRVSRDVAVPISPLCVIREQGKFVPLFVCGWSELNLTDFQRRLLVTICEDAFLSLTDYQSSPAEFLFFPKVDDGSEVKRTAEVWKRGDYDLLEDQDLNAAVEIFLQSRELARQILLKEMAEDAERRRREGPSVPPPRPRDLFDD</sequence>
<comment type="caution">
    <text evidence="2">The sequence shown here is derived from an EMBL/GenBank/DDBJ whole genome shotgun (WGS) entry which is preliminary data.</text>
</comment>
<gene>
    <name evidence="2" type="ORF">GR197_29295</name>
</gene>
<evidence type="ECO:0000313" key="3">
    <source>
        <dbReference type="Proteomes" id="UP000471753"/>
    </source>
</evidence>
<evidence type="ECO:0000313" key="2">
    <source>
        <dbReference type="EMBL" id="NEJ74575.1"/>
    </source>
</evidence>
<evidence type="ECO:0000256" key="1">
    <source>
        <dbReference type="SAM" id="MobiDB-lite"/>
    </source>
</evidence>